<dbReference type="Proteomes" id="UP000281553">
    <property type="component" value="Unassembled WGS sequence"/>
</dbReference>
<evidence type="ECO:0000313" key="2">
    <source>
        <dbReference type="EMBL" id="VDN13828.1"/>
    </source>
</evidence>
<feature type="region of interest" description="Disordered" evidence="1">
    <location>
        <begin position="1"/>
        <end position="28"/>
    </location>
</feature>
<name>A0A3P7LUS6_DIBLA</name>
<evidence type="ECO:0000256" key="1">
    <source>
        <dbReference type="SAM" id="MobiDB-lite"/>
    </source>
</evidence>
<sequence length="160" mass="17652">MRHQNSIKCHQRPSAPNDRFDERGAEKEPLVNYFDGDGQPLHFVQHTRHTLATTAGGGRSAAEAFHQAPASDLKPHLRGAGGGGDTDALAGVFDYEGQAKTVHRHRQKGHKNTNDALPTEEFEECHLSDLDRDSPAFNIDDIQCPGCRQAVAHEVLLQQR</sequence>
<organism evidence="2 3">
    <name type="scientific">Dibothriocephalus latus</name>
    <name type="common">Fish tapeworm</name>
    <name type="synonym">Diphyllobothrium latum</name>
    <dbReference type="NCBI Taxonomy" id="60516"/>
    <lineage>
        <taxon>Eukaryota</taxon>
        <taxon>Metazoa</taxon>
        <taxon>Spiralia</taxon>
        <taxon>Lophotrochozoa</taxon>
        <taxon>Platyhelminthes</taxon>
        <taxon>Cestoda</taxon>
        <taxon>Eucestoda</taxon>
        <taxon>Diphyllobothriidea</taxon>
        <taxon>Diphyllobothriidae</taxon>
        <taxon>Dibothriocephalus</taxon>
    </lineage>
</organism>
<feature type="compositionally biased region" description="Basic residues" evidence="1">
    <location>
        <begin position="1"/>
        <end position="11"/>
    </location>
</feature>
<dbReference type="AlphaFoldDB" id="A0A3P7LUS6"/>
<protein>
    <submittedName>
        <fullName evidence="2">Uncharacterized protein</fullName>
    </submittedName>
</protein>
<dbReference type="EMBL" id="UYRU01057487">
    <property type="protein sequence ID" value="VDN13828.1"/>
    <property type="molecule type" value="Genomic_DNA"/>
</dbReference>
<keyword evidence="3" id="KW-1185">Reference proteome</keyword>
<dbReference type="OrthoDB" id="66881at2759"/>
<accession>A0A3P7LUS6</accession>
<evidence type="ECO:0000313" key="3">
    <source>
        <dbReference type="Proteomes" id="UP000281553"/>
    </source>
</evidence>
<reference evidence="2 3" key="1">
    <citation type="submission" date="2018-11" db="EMBL/GenBank/DDBJ databases">
        <authorList>
            <consortium name="Pathogen Informatics"/>
        </authorList>
    </citation>
    <scope>NUCLEOTIDE SEQUENCE [LARGE SCALE GENOMIC DNA]</scope>
</reference>
<feature type="compositionally biased region" description="Basic and acidic residues" evidence="1">
    <location>
        <begin position="18"/>
        <end position="28"/>
    </location>
</feature>
<gene>
    <name evidence="2" type="ORF">DILT_LOCUS9659</name>
</gene>
<feature type="region of interest" description="Disordered" evidence="1">
    <location>
        <begin position="54"/>
        <end position="88"/>
    </location>
</feature>
<proteinExistence type="predicted"/>